<reference evidence="1" key="1">
    <citation type="journal article" date="2020" name="Stud. Mycol.">
        <title>101 Dothideomycetes genomes: a test case for predicting lifestyles and emergence of pathogens.</title>
        <authorList>
            <person name="Haridas S."/>
            <person name="Albert R."/>
            <person name="Binder M."/>
            <person name="Bloem J."/>
            <person name="Labutti K."/>
            <person name="Salamov A."/>
            <person name="Andreopoulos B."/>
            <person name="Baker S."/>
            <person name="Barry K."/>
            <person name="Bills G."/>
            <person name="Bluhm B."/>
            <person name="Cannon C."/>
            <person name="Castanera R."/>
            <person name="Culley D."/>
            <person name="Daum C."/>
            <person name="Ezra D."/>
            <person name="Gonzalez J."/>
            <person name="Henrissat B."/>
            <person name="Kuo A."/>
            <person name="Liang C."/>
            <person name="Lipzen A."/>
            <person name="Lutzoni F."/>
            <person name="Magnuson J."/>
            <person name="Mondo S."/>
            <person name="Nolan M."/>
            <person name="Ohm R."/>
            <person name="Pangilinan J."/>
            <person name="Park H.-J."/>
            <person name="Ramirez L."/>
            <person name="Alfaro M."/>
            <person name="Sun H."/>
            <person name="Tritt A."/>
            <person name="Yoshinaga Y."/>
            <person name="Zwiers L.-H."/>
            <person name="Turgeon B."/>
            <person name="Goodwin S."/>
            <person name="Spatafora J."/>
            <person name="Crous P."/>
            <person name="Grigoriev I."/>
        </authorList>
    </citation>
    <scope>NUCLEOTIDE SEQUENCE</scope>
    <source>
        <strain evidence="1">ATCC 200398</strain>
    </source>
</reference>
<proteinExistence type="predicted"/>
<comment type="caution">
    <text evidence="1">The sequence shown here is derived from an EMBL/GenBank/DDBJ whole genome shotgun (WGS) entry which is preliminary data.</text>
</comment>
<sequence length="154" mass="17280">MVSVEGWQTYRAPLRVPLLFSEVIGFGYHCCLPDPIANPALNERRYMNSSEEGKARPPCVTCTVHTTIDSRFPTTPPNHFAIRNFSGRLPGWVRRSSNDVSMQVVDTEVSEDSIENDRLRDFGNYLASPLDHMALSSFVTSVAFLIQISSFPEP</sequence>
<evidence type="ECO:0000313" key="1">
    <source>
        <dbReference type="EMBL" id="KAF2469518.1"/>
    </source>
</evidence>
<dbReference type="Proteomes" id="UP000799755">
    <property type="component" value="Unassembled WGS sequence"/>
</dbReference>
<name>A0ACB6QR84_9PLEO</name>
<gene>
    <name evidence="1" type="ORF">BDR25DRAFT_394228</name>
</gene>
<accession>A0ACB6QR84</accession>
<keyword evidence="2" id="KW-1185">Reference proteome</keyword>
<dbReference type="EMBL" id="MU003511">
    <property type="protein sequence ID" value="KAF2469518.1"/>
    <property type="molecule type" value="Genomic_DNA"/>
</dbReference>
<organism evidence="1 2">
    <name type="scientific">Lindgomyces ingoldianus</name>
    <dbReference type="NCBI Taxonomy" id="673940"/>
    <lineage>
        <taxon>Eukaryota</taxon>
        <taxon>Fungi</taxon>
        <taxon>Dikarya</taxon>
        <taxon>Ascomycota</taxon>
        <taxon>Pezizomycotina</taxon>
        <taxon>Dothideomycetes</taxon>
        <taxon>Pleosporomycetidae</taxon>
        <taxon>Pleosporales</taxon>
        <taxon>Lindgomycetaceae</taxon>
        <taxon>Lindgomyces</taxon>
    </lineage>
</organism>
<protein>
    <submittedName>
        <fullName evidence="1">Uncharacterized protein</fullName>
    </submittedName>
</protein>
<evidence type="ECO:0000313" key="2">
    <source>
        <dbReference type="Proteomes" id="UP000799755"/>
    </source>
</evidence>